<keyword evidence="11" id="KW-1185">Reference proteome</keyword>
<keyword evidence="1" id="KW-0479">Metal-binding</keyword>
<evidence type="ECO:0000256" key="1">
    <source>
        <dbReference type="ARBA" id="ARBA00022723"/>
    </source>
</evidence>
<dbReference type="EMBL" id="BTSX01000004">
    <property type="protein sequence ID" value="GMS93273.1"/>
    <property type="molecule type" value="Genomic_DNA"/>
</dbReference>
<dbReference type="Pfam" id="PF00105">
    <property type="entry name" value="zf-C4"/>
    <property type="match status" value="1"/>
</dbReference>
<evidence type="ECO:0000256" key="5">
    <source>
        <dbReference type="ARBA" id="ARBA00023125"/>
    </source>
</evidence>
<dbReference type="AlphaFoldDB" id="A0AAV5TDJ2"/>
<dbReference type="Gene3D" id="3.30.50.10">
    <property type="entry name" value="Erythroid Transcription Factor GATA-1, subunit A"/>
    <property type="match status" value="1"/>
</dbReference>
<dbReference type="PROSITE" id="PS51030">
    <property type="entry name" value="NUCLEAR_REC_DBD_2"/>
    <property type="match status" value="1"/>
</dbReference>
<reference evidence="10" key="1">
    <citation type="submission" date="2023-10" db="EMBL/GenBank/DDBJ databases">
        <title>Genome assembly of Pristionchus species.</title>
        <authorList>
            <person name="Yoshida K."/>
            <person name="Sommer R.J."/>
        </authorList>
    </citation>
    <scope>NUCLEOTIDE SEQUENCE</scope>
    <source>
        <strain evidence="10">RS0144</strain>
    </source>
</reference>
<dbReference type="SMART" id="SM00399">
    <property type="entry name" value="ZnF_C4"/>
    <property type="match status" value="1"/>
</dbReference>
<dbReference type="GO" id="GO:0003700">
    <property type="term" value="F:DNA-binding transcription factor activity"/>
    <property type="evidence" value="ECO:0007669"/>
    <property type="project" value="InterPro"/>
</dbReference>
<dbReference type="PANTHER" id="PTHR46011">
    <property type="entry name" value="NUCLEAR HORMONE RECEPTOR FAMILY MEMBER NHR-86-RELATED"/>
    <property type="match status" value="1"/>
</dbReference>
<dbReference type="InterPro" id="IPR013088">
    <property type="entry name" value="Znf_NHR/GATA"/>
</dbReference>
<dbReference type="InterPro" id="IPR001628">
    <property type="entry name" value="Znf_hrmn_rcpt"/>
</dbReference>
<keyword evidence="7" id="KW-0675">Receptor</keyword>
<comment type="caution">
    <text evidence="10">The sequence shown here is derived from an EMBL/GenBank/DDBJ whole genome shotgun (WGS) entry which is preliminary data.</text>
</comment>
<name>A0AAV5TDJ2_9BILA</name>
<evidence type="ECO:0000256" key="6">
    <source>
        <dbReference type="ARBA" id="ARBA00023163"/>
    </source>
</evidence>
<dbReference type="Proteomes" id="UP001432027">
    <property type="component" value="Unassembled WGS sequence"/>
</dbReference>
<dbReference type="GO" id="GO:0043565">
    <property type="term" value="F:sequence-specific DNA binding"/>
    <property type="evidence" value="ECO:0007669"/>
    <property type="project" value="InterPro"/>
</dbReference>
<evidence type="ECO:0000256" key="7">
    <source>
        <dbReference type="ARBA" id="ARBA00023170"/>
    </source>
</evidence>
<evidence type="ECO:0000256" key="2">
    <source>
        <dbReference type="ARBA" id="ARBA00022771"/>
    </source>
</evidence>
<evidence type="ECO:0000256" key="3">
    <source>
        <dbReference type="ARBA" id="ARBA00022833"/>
    </source>
</evidence>
<feature type="domain" description="Nuclear receptor" evidence="9">
    <location>
        <begin position="5"/>
        <end position="81"/>
    </location>
</feature>
<organism evidence="10 11">
    <name type="scientific">Pristionchus entomophagus</name>
    <dbReference type="NCBI Taxonomy" id="358040"/>
    <lineage>
        <taxon>Eukaryota</taxon>
        <taxon>Metazoa</taxon>
        <taxon>Ecdysozoa</taxon>
        <taxon>Nematoda</taxon>
        <taxon>Chromadorea</taxon>
        <taxon>Rhabditida</taxon>
        <taxon>Rhabditina</taxon>
        <taxon>Diplogasteromorpha</taxon>
        <taxon>Diplogasteroidea</taxon>
        <taxon>Neodiplogasteridae</taxon>
        <taxon>Pristionchus</taxon>
    </lineage>
</organism>
<gene>
    <name evidence="10" type="ORF">PENTCL1PPCAC_15448</name>
</gene>
<keyword evidence="6" id="KW-0804">Transcription</keyword>
<evidence type="ECO:0000256" key="4">
    <source>
        <dbReference type="ARBA" id="ARBA00023015"/>
    </source>
</evidence>
<sequence length="192" mass="22085">MLSDTTVCRICSSPNNSTHFGIDACRACTAFFKRAVLSGHRYQCKTGLRQCSITRDDKFTCRRCRYDKCVSAGMVYEGLVRVRRKTPGEAQVRHSPSIFVPCPSGSLIARISCKFRRSVTKREENELAVLRLCKNARRLPHPIQEIYVCTSDLLPRAMHVTIQEAWAFLHSVFPSLKELDIQEQMDLYRFYL</sequence>
<proteinExistence type="predicted"/>
<dbReference type="PRINTS" id="PR00047">
    <property type="entry name" value="STROIDFINGER"/>
</dbReference>
<keyword evidence="3" id="KW-0862">Zinc</keyword>
<evidence type="ECO:0000259" key="9">
    <source>
        <dbReference type="PROSITE" id="PS51030"/>
    </source>
</evidence>
<evidence type="ECO:0000256" key="8">
    <source>
        <dbReference type="ARBA" id="ARBA00023242"/>
    </source>
</evidence>
<keyword evidence="2" id="KW-0863">Zinc-finger</keyword>
<protein>
    <recommendedName>
        <fullName evidence="9">Nuclear receptor domain-containing protein</fullName>
    </recommendedName>
</protein>
<accession>A0AAV5TDJ2</accession>
<keyword evidence="4" id="KW-0805">Transcription regulation</keyword>
<keyword evidence="5" id="KW-0238">DNA-binding</keyword>
<dbReference type="GO" id="GO:0008270">
    <property type="term" value="F:zinc ion binding"/>
    <property type="evidence" value="ECO:0007669"/>
    <property type="project" value="UniProtKB-KW"/>
</dbReference>
<evidence type="ECO:0000313" key="10">
    <source>
        <dbReference type="EMBL" id="GMS93273.1"/>
    </source>
</evidence>
<evidence type="ECO:0000313" key="11">
    <source>
        <dbReference type="Proteomes" id="UP001432027"/>
    </source>
</evidence>
<dbReference type="PANTHER" id="PTHR46011:SF6">
    <property type="entry name" value="HIGH ZINC ACTIVATED NUCLEAR RECEPTOR PROTEIN"/>
    <property type="match status" value="1"/>
</dbReference>
<feature type="non-terminal residue" evidence="10">
    <location>
        <position position="192"/>
    </location>
</feature>
<dbReference type="PROSITE" id="PS00031">
    <property type="entry name" value="NUCLEAR_REC_DBD_1"/>
    <property type="match status" value="1"/>
</dbReference>
<keyword evidence="8" id="KW-0539">Nucleus</keyword>
<dbReference type="SUPFAM" id="SSF57716">
    <property type="entry name" value="Glucocorticoid receptor-like (DNA-binding domain)"/>
    <property type="match status" value="1"/>
</dbReference>
<dbReference type="GO" id="GO:0005634">
    <property type="term" value="C:nucleus"/>
    <property type="evidence" value="ECO:0007669"/>
    <property type="project" value="TreeGrafter"/>
</dbReference>